<dbReference type="PROSITE" id="PS01124">
    <property type="entry name" value="HTH_ARAC_FAMILY_2"/>
    <property type="match status" value="1"/>
</dbReference>
<dbReference type="Pfam" id="PF20240">
    <property type="entry name" value="DUF6597"/>
    <property type="match status" value="1"/>
</dbReference>
<gene>
    <name evidence="2" type="ORF">D1164_10690</name>
</gene>
<dbReference type="AlphaFoldDB" id="A0A399D1I7"/>
<evidence type="ECO:0000259" key="1">
    <source>
        <dbReference type="PROSITE" id="PS01124"/>
    </source>
</evidence>
<sequence length="247" mass="29592">MRYREIKPVGFLTHFVQCFWEYENTETDIEHTILPDGYFDLIAEFKNGIFKSLKITGVWTKPTNVIIPKSTKMFAVRFKLLATEYLFQQEIKSILDTTKPLPADFWNINKYQSNEFESFVSDITYRLDNSIKHLREIDNRKLQLFKFVYQDKPNSVKELSQRVFWSSRQINRYFNNQFGFSLKEFLKITRFKSSFKQISNGDLYPKNDFFDQAHFIREVRKYAGATPKELYKNKNDRFIQLSKPKQG</sequence>
<evidence type="ECO:0000313" key="3">
    <source>
        <dbReference type="Proteomes" id="UP000266441"/>
    </source>
</evidence>
<comment type="caution">
    <text evidence="2">The sequence shown here is derived from an EMBL/GenBank/DDBJ whole genome shotgun (WGS) entry which is preliminary data.</text>
</comment>
<name>A0A399D1I7_9BACT</name>
<evidence type="ECO:0000313" key="2">
    <source>
        <dbReference type="EMBL" id="RIH65048.1"/>
    </source>
</evidence>
<dbReference type="SMART" id="SM00342">
    <property type="entry name" value="HTH_ARAC"/>
    <property type="match status" value="1"/>
</dbReference>
<keyword evidence="3" id="KW-1185">Reference proteome</keyword>
<organism evidence="2 3">
    <name type="scientific">Mariniphaga sediminis</name>
    <dbReference type="NCBI Taxonomy" id="1628158"/>
    <lineage>
        <taxon>Bacteria</taxon>
        <taxon>Pseudomonadati</taxon>
        <taxon>Bacteroidota</taxon>
        <taxon>Bacteroidia</taxon>
        <taxon>Marinilabiliales</taxon>
        <taxon>Prolixibacteraceae</taxon>
        <taxon>Mariniphaga</taxon>
    </lineage>
</organism>
<dbReference type="Gene3D" id="1.10.10.60">
    <property type="entry name" value="Homeodomain-like"/>
    <property type="match status" value="1"/>
</dbReference>
<reference evidence="2 3" key="1">
    <citation type="journal article" date="2015" name="Int. J. Syst. Evol. Microbiol.">
        <title>Mariniphaga sediminis sp. nov., isolated from coastal sediment.</title>
        <authorList>
            <person name="Wang F.Q."/>
            <person name="Shen Q.Y."/>
            <person name="Chen G.J."/>
            <person name="Du Z.J."/>
        </authorList>
    </citation>
    <scope>NUCLEOTIDE SEQUENCE [LARGE SCALE GENOMIC DNA]</scope>
    <source>
        <strain evidence="2 3">SY21</strain>
    </source>
</reference>
<dbReference type="Proteomes" id="UP000266441">
    <property type="component" value="Unassembled WGS sequence"/>
</dbReference>
<dbReference type="InterPro" id="IPR046532">
    <property type="entry name" value="DUF6597"/>
</dbReference>
<dbReference type="RefSeq" id="WP_119349973.1">
    <property type="nucleotide sequence ID" value="NZ_QWET01000007.1"/>
</dbReference>
<proteinExistence type="predicted"/>
<dbReference type="EMBL" id="QWET01000007">
    <property type="protein sequence ID" value="RIH65048.1"/>
    <property type="molecule type" value="Genomic_DNA"/>
</dbReference>
<accession>A0A399D1I7</accession>
<feature type="domain" description="HTH araC/xylS-type" evidence="1">
    <location>
        <begin position="139"/>
        <end position="233"/>
    </location>
</feature>
<protein>
    <submittedName>
        <fullName evidence="2">AraC family transcriptional regulator</fullName>
    </submittedName>
</protein>
<dbReference type="OrthoDB" id="323290at2"/>
<dbReference type="GO" id="GO:0043565">
    <property type="term" value="F:sequence-specific DNA binding"/>
    <property type="evidence" value="ECO:0007669"/>
    <property type="project" value="InterPro"/>
</dbReference>
<dbReference type="InterPro" id="IPR018060">
    <property type="entry name" value="HTH_AraC"/>
</dbReference>
<dbReference type="GO" id="GO:0003700">
    <property type="term" value="F:DNA-binding transcription factor activity"/>
    <property type="evidence" value="ECO:0007669"/>
    <property type="project" value="InterPro"/>
</dbReference>